<reference evidence="2 3" key="1">
    <citation type="submission" date="2020-07" db="EMBL/GenBank/DDBJ databases">
        <title>non toxigenic Corynebacterium sp. nov from a clinical source.</title>
        <authorList>
            <person name="Bernier A.-M."/>
            <person name="Bernard K."/>
        </authorList>
    </citation>
    <scope>NUCLEOTIDE SEQUENCE [LARGE SCALE GENOMIC DNA]</scope>
    <source>
        <strain evidence="3">NML 93-0612</strain>
    </source>
</reference>
<dbReference type="EMBL" id="CP059833">
    <property type="protein sequence ID" value="QMV84173.1"/>
    <property type="molecule type" value="Genomic_DNA"/>
</dbReference>
<dbReference type="Pfam" id="PF10593">
    <property type="entry name" value="Z1"/>
    <property type="match status" value="1"/>
</dbReference>
<proteinExistence type="predicted"/>
<evidence type="ECO:0000259" key="1">
    <source>
        <dbReference type="Pfam" id="PF10593"/>
    </source>
</evidence>
<dbReference type="AlphaFoldDB" id="A0A7G5FC32"/>
<dbReference type="RefSeq" id="WP_182384983.1">
    <property type="nucleotide sequence ID" value="NZ_CP059833.1"/>
</dbReference>
<name>A0A7G5FC32_9CORY</name>
<keyword evidence="3" id="KW-1185">Reference proteome</keyword>
<dbReference type="InterPro" id="IPR018310">
    <property type="entry name" value="Put_endonuclease_Z1-dom"/>
</dbReference>
<accession>A0A7G5FC32</accession>
<evidence type="ECO:0000313" key="3">
    <source>
        <dbReference type="Proteomes" id="UP000515570"/>
    </source>
</evidence>
<evidence type="ECO:0000313" key="2">
    <source>
        <dbReference type="EMBL" id="QMV84173.1"/>
    </source>
</evidence>
<dbReference type="Proteomes" id="UP000515570">
    <property type="component" value="Chromosome"/>
</dbReference>
<dbReference type="SUPFAM" id="SSF52540">
    <property type="entry name" value="P-loop containing nucleoside triphosphate hydrolases"/>
    <property type="match status" value="1"/>
</dbReference>
<organism evidence="2 3">
    <name type="scientific">Corynebacterium hindlerae</name>
    <dbReference type="NCBI Taxonomy" id="699041"/>
    <lineage>
        <taxon>Bacteria</taxon>
        <taxon>Bacillati</taxon>
        <taxon>Actinomycetota</taxon>
        <taxon>Actinomycetes</taxon>
        <taxon>Mycobacteriales</taxon>
        <taxon>Corynebacteriaceae</taxon>
        <taxon>Corynebacterium</taxon>
    </lineage>
</organism>
<dbReference type="InterPro" id="IPR027417">
    <property type="entry name" value="P-loop_NTPase"/>
</dbReference>
<gene>
    <name evidence="2" type="ORF">HW450_07225</name>
</gene>
<protein>
    <submittedName>
        <fullName evidence="2">Z1 domain-containing protein</fullName>
    </submittedName>
</protein>
<sequence length="1056" mass="119375">MSNDDLYNRLNSDIGFYFGNPLVIAMPLLQRLQVNVPQVGYAEDLLREYFSEANDAQLANFLEHLYTMLEAAPETLYPATETAPNSTERLSFVFSELGISEFTEKFSRIVNGLSKPVIVDEEFYDWYTPERQKQHPYYWKAYRGVLQKNGWTADAIASVNQQAIDVIRRLEDPLNPGTHPRRGLVVGYVQSGKTANFTAVMAKAIDAGYRMIIVLAGTLDNLRNQTQRRLDLELFGTEAVLDGRDISQLAGPELKAETYFSGDPDWDNGLFLSHGDRPGKIHGYPRIKRLTSSAADFDVAKTGTANIELGDDIDDNFLTEERLMRTPCYVAVVKKNSRVLQKLNTQLGRLSSNRNLQKLPALIIDDESDQASVNTSKNKNPEKETERTAVNREVVALLRNLPRAQYVGYTATPFANVFINPEDPEDLYPKDFVLMLAKPKPYRGADWFHDRWKFSADDNPTLEQSNSLAFVRDLAEPGIAEEEGTDYFQDLKLEEFETALDMFVLTGAIKKFREARDPNLRFKHHTMLVHESVKNEHHGASVEMLSDIWNKRGYAIGAATEHLRSLYEKDVYPVLQVPEYVGGNPVPGSFDELIPYISEAVNEIIGDLPMDKQVPILQVDSEGGEEADFERGKVWKILVGGAKLSRGYTVEGLTVSYFRRKAGTADTLMQTGRWFGFRKGYQDLVRLYAPPSLVEMFEASMRDEEQFREEVAYYADLHDDGRPVITPAQLAPLVQQTLPGLLPTARNKMFNAYVKSMASSPIAKEFNGATTNPGARRDNFEHFGRFLLERMGEEHKVAYYRREGQLTGGKPIISADYFNVRLARISGNEFLEYFSSGVQFYGDTSVDEPRAEYFQVNVIPRLCYVQDLIEKGELDDVIVMMPIPGKQGTESLIDVDGIQFPVPVVSRMRRGKKKGERHDIAGADRKHVYALTSISMGCDLRVPRKEELAELKEFQPRLAGKFDAYRQLPVPLEPSRKLAGLLIYFFDERDKDARKVEPFSEVWKKAGKRGSEHIGIQFVLSTPFEALKSAGPVKWGVRVESEKDDVIVDATETDDG</sequence>
<feature type="domain" description="Putative endonuclease Z1" evidence="1">
    <location>
        <begin position="497"/>
        <end position="737"/>
    </location>
</feature>